<gene>
    <name evidence="6" type="primary">NOP13</name>
    <name evidence="6" type="ORF">LTR78_001277</name>
</gene>
<feature type="compositionally biased region" description="Basic residues" evidence="4">
    <location>
        <begin position="339"/>
        <end position="348"/>
    </location>
</feature>
<feature type="region of interest" description="Disordered" evidence="4">
    <location>
        <begin position="284"/>
        <end position="459"/>
    </location>
</feature>
<accession>A0AAE1C5F9</accession>
<dbReference type="InterPro" id="IPR012677">
    <property type="entry name" value="Nucleotide-bd_a/b_plait_sf"/>
</dbReference>
<dbReference type="RefSeq" id="XP_064698720.1">
    <property type="nucleotide sequence ID" value="XM_064833759.1"/>
</dbReference>
<keyword evidence="7" id="KW-1185">Reference proteome</keyword>
<dbReference type="PANTHER" id="PTHR23236:SF119">
    <property type="entry name" value="NUCLEAR RNA-BINDING PROTEIN SART-3"/>
    <property type="match status" value="1"/>
</dbReference>
<feature type="compositionally biased region" description="Acidic residues" evidence="4">
    <location>
        <begin position="286"/>
        <end position="315"/>
    </location>
</feature>
<dbReference type="SMART" id="SM00360">
    <property type="entry name" value="RRM"/>
    <property type="match status" value="2"/>
</dbReference>
<name>A0AAE1C5F9_9PEZI</name>
<dbReference type="Pfam" id="PF00076">
    <property type="entry name" value="RRM_1"/>
    <property type="match status" value="2"/>
</dbReference>
<reference evidence="6" key="1">
    <citation type="submission" date="2023-07" db="EMBL/GenBank/DDBJ databases">
        <title>Black Yeasts Isolated from many extreme environments.</title>
        <authorList>
            <person name="Coleine C."/>
            <person name="Stajich J.E."/>
            <person name="Selbmann L."/>
        </authorList>
    </citation>
    <scope>NUCLEOTIDE SEQUENCE</scope>
    <source>
        <strain evidence="6">CCFEE 5485</strain>
    </source>
</reference>
<feature type="region of interest" description="Disordered" evidence="4">
    <location>
        <begin position="1"/>
        <end position="96"/>
    </location>
</feature>
<feature type="compositionally biased region" description="Basic residues" evidence="4">
    <location>
        <begin position="321"/>
        <end position="331"/>
    </location>
</feature>
<proteinExistence type="predicted"/>
<feature type="compositionally biased region" description="Basic and acidic residues" evidence="4">
    <location>
        <begin position="412"/>
        <end position="421"/>
    </location>
</feature>
<comment type="caution">
    <text evidence="6">The sequence shown here is derived from an EMBL/GenBank/DDBJ whole genome shotgun (WGS) entry which is preliminary data.</text>
</comment>
<dbReference type="AlphaFoldDB" id="A0AAE1C5F9"/>
<evidence type="ECO:0000256" key="1">
    <source>
        <dbReference type="ARBA" id="ARBA00022737"/>
    </source>
</evidence>
<dbReference type="PANTHER" id="PTHR23236">
    <property type="entry name" value="EUKARYOTIC TRANSLATION INITIATION FACTOR 4B/4H"/>
    <property type="match status" value="1"/>
</dbReference>
<dbReference type="PROSITE" id="PS50102">
    <property type="entry name" value="RRM"/>
    <property type="match status" value="2"/>
</dbReference>
<evidence type="ECO:0000313" key="7">
    <source>
        <dbReference type="Proteomes" id="UP001274830"/>
    </source>
</evidence>
<evidence type="ECO:0000313" key="6">
    <source>
        <dbReference type="EMBL" id="KAK3678824.1"/>
    </source>
</evidence>
<keyword evidence="2 3" id="KW-0694">RNA-binding</keyword>
<dbReference type="InterPro" id="IPR000504">
    <property type="entry name" value="RRM_dom"/>
</dbReference>
<dbReference type="Proteomes" id="UP001274830">
    <property type="component" value="Unassembled WGS sequence"/>
</dbReference>
<dbReference type="GO" id="GO:0003723">
    <property type="term" value="F:RNA binding"/>
    <property type="evidence" value="ECO:0007669"/>
    <property type="project" value="UniProtKB-UniRule"/>
</dbReference>
<protein>
    <submittedName>
        <fullName evidence="6">Nucleolar protein 13</fullName>
    </submittedName>
</protein>
<organism evidence="6 7">
    <name type="scientific">Recurvomyces mirabilis</name>
    <dbReference type="NCBI Taxonomy" id="574656"/>
    <lineage>
        <taxon>Eukaryota</taxon>
        <taxon>Fungi</taxon>
        <taxon>Dikarya</taxon>
        <taxon>Ascomycota</taxon>
        <taxon>Pezizomycotina</taxon>
        <taxon>Dothideomycetes</taxon>
        <taxon>Dothideomycetidae</taxon>
        <taxon>Mycosphaerellales</taxon>
        <taxon>Teratosphaeriaceae</taxon>
        <taxon>Recurvomyces</taxon>
    </lineage>
</organism>
<evidence type="ECO:0000256" key="4">
    <source>
        <dbReference type="SAM" id="MobiDB-lite"/>
    </source>
</evidence>
<dbReference type="EMBL" id="JAUTXT010000003">
    <property type="protein sequence ID" value="KAK3678824.1"/>
    <property type="molecule type" value="Genomic_DNA"/>
</dbReference>
<dbReference type="SUPFAM" id="SSF54928">
    <property type="entry name" value="RNA-binding domain, RBD"/>
    <property type="match status" value="1"/>
</dbReference>
<feature type="domain" description="RRM" evidence="5">
    <location>
        <begin position="96"/>
        <end position="181"/>
    </location>
</feature>
<evidence type="ECO:0000256" key="2">
    <source>
        <dbReference type="ARBA" id="ARBA00022884"/>
    </source>
</evidence>
<dbReference type="InterPro" id="IPR035979">
    <property type="entry name" value="RBD_domain_sf"/>
</dbReference>
<feature type="compositionally biased region" description="Basic and acidic residues" evidence="4">
    <location>
        <begin position="382"/>
        <end position="396"/>
    </location>
</feature>
<sequence length="459" mass="50461">MSSSSPEAEKKRKRTITASEDELEIDVNLPEPPSKKAKRAEKKKGKSNKSKTKTTKPSTTTTNNNHVATSTNDNADLEDETPAPPPANNATGRSDFGIWIGNLPFTTTKDSLRDFFKTEGKIAGEDVVRLHMPVPSDKRDKATNKGFAYVDFSSQEVLEKAMALTEYMLQGRRVLIKNAKSFEGRPAKVAAGVDGNVGNGVAGAQEGEDAAKPKEPARRVFVGNLGFDVTKEDLAEHFGLAGEVEDIHMATFEDSGKCKGFAWVRFVEAKSARAVVRGFVYVKAESEEDESEEEEEEEDGGAEEVEEEAGQDDGEGNAVDRKKKKKKKNGKKSGSSSSRRNKKHLNRLHGRDLRCEIAEDSQTRYKKRFGKKDDLANAEQNGSDRARPARSFDRPAYRSADGAATAPSQRQQRPDKDQRRDDRRKRHDARTVAPGKALADAPRATGAIVEGKGRRVALD</sequence>
<keyword evidence="1" id="KW-0677">Repeat</keyword>
<feature type="compositionally biased region" description="Basic and acidic residues" evidence="4">
    <location>
        <begin position="349"/>
        <end position="363"/>
    </location>
</feature>
<feature type="compositionally biased region" description="Basic residues" evidence="4">
    <location>
        <begin position="35"/>
        <end position="54"/>
    </location>
</feature>
<feature type="compositionally biased region" description="Low complexity" evidence="4">
    <location>
        <begin position="55"/>
        <end position="65"/>
    </location>
</feature>
<dbReference type="Gene3D" id="3.30.70.330">
    <property type="match status" value="2"/>
</dbReference>
<evidence type="ECO:0000259" key="5">
    <source>
        <dbReference type="PROSITE" id="PS50102"/>
    </source>
</evidence>
<evidence type="ECO:0000256" key="3">
    <source>
        <dbReference type="PROSITE-ProRule" id="PRU00176"/>
    </source>
</evidence>
<dbReference type="GeneID" id="89958288"/>
<feature type="domain" description="RRM" evidence="5">
    <location>
        <begin position="218"/>
        <end position="287"/>
    </location>
</feature>